<organism evidence="2 3">
    <name type="scientific">Rhodoferax fermentans</name>
    <dbReference type="NCBI Taxonomy" id="28066"/>
    <lineage>
        <taxon>Bacteria</taxon>
        <taxon>Pseudomonadati</taxon>
        <taxon>Pseudomonadota</taxon>
        <taxon>Betaproteobacteria</taxon>
        <taxon>Burkholderiales</taxon>
        <taxon>Comamonadaceae</taxon>
        <taxon>Rhodoferax</taxon>
    </lineage>
</organism>
<comment type="caution">
    <text evidence="2">The sequence shown here is derived from an EMBL/GenBank/DDBJ whole genome shotgun (WGS) entry which is preliminary data.</text>
</comment>
<keyword evidence="3" id="KW-1185">Reference proteome</keyword>
<keyword evidence="1" id="KW-1133">Transmembrane helix</keyword>
<evidence type="ECO:0000256" key="1">
    <source>
        <dbReference type="SAM" id="Phobius"/>
    </source>
</evidence>
<gene>
    <name evidence="2" type="ORF">RF819_09130</name>
</gene>
<dbReference type="Gene3D" id="1.10.3730.20">
    <property type="match status" value="1"/>
</dbReference>
<accession>A0A1T1AS99</accession>
<evidence type="ECO:0000313" key="2">
    <source>
        <dbReference type="EMBL" id="OOV06873.1"/>
    </source>
</evidence>
<reference evidence="2 3" key="1">
    <citation type="submission" date="2017-01" db="EMBL/GenBank/DDBJ databases">
        <title>Genome sequencing of Rhodoferax fermentans JCM 7819.</title>
        <authorList>
            <person name="Kim Y.J."/>
            <person name="Farh M.E.-A."/>
            <person name="Yang D.-C."/>
        </authorList>
    </citation>
    <scope>NUCLEOTIDE SEQUENCE [LARGE SCALE GENOMIC DNA]</scope>
    <source>
        <strain evidence="2 3">JCM 7819</strain>
    </source>
</reference>
<feature type="transmembrane region" description="Helical" evidence="1">
    <location>
        <begin position="12"/>
        <end position="36"/>
    </location>
</feature>
<dbReference type="EMBL" id="MTJN01000002">
    <property type="protein sequence ID" value="OOV06873.1"/>
    <property type="molecule type" value="Genomic_DNA"/>
</dbReference>
<evidence type="ECO:0000313" key="3">
    <source>
        <dbReference type="Proteomes" id="UP000190750"/>
    </source>
</evidence>
<keyword evidence="1" id="KW-0472">Membrane</keyword>
<feature type="transmembrane region" description="Helical" evidence="1">
    <location>
        <begin position="85"/>
        <end position="103"/>
    </location>
</feature>
<dbReference type="AlphaFoldDB" id="A0A1T1AS99"/>
<feature type="transmembrane region" description="Helical" evidence="1">
    <location>
        <begin position="110"/>
        <end position="127"/>
    </location>
</feature>
<sequence length="129" mass="13929">MNLGGTESSMPPLVAVLWALNMLVDTAGQLAFKAAASVDSRAGTGLARWVWMMRRPWLWIGVSCYVAEFLVWLAFLSLVPLSDGVLLGSINIVVVMVAGRFLFREKLSRLRVIGILLVSAGVAIVGVRA</sequence>
<keyword evidence="1" id="KW-0812">Transmembrane</keyword>
<protein>
    <submittedName>
        <fullName evidence="2">Uncharacterized protein</fullName>
    </submittedName>
</protein>
<dbReference type="Proteomes" id="UP000190750">
    <property type="component" value="Unassembled WGS sequence"/>
</dbReference>
<dbReference type="STRING" id="28066.RF819_09130"/>
<dbReference type="OrthoDB" id="8612348at2"/>
<proteinExistence type="predicted"/>
<feature type="transmembrane region" description="Helical" evidence="1">
    <location>
        <begin position="57"/>
        <end position="79"/>
    </location>
</feature>
<dbReference type="InterPro" id="IPR037185">
    <property type="entry name" value="EmrE-like"/>
</dbReference>
<dbReference type="SUPFAM" id="SSF103481">
    <property type="entry name" value="Multidrug resistance efflux transporter EmrE"/>
    <property type="match status" value="1"/>
</dbReference>
<name>A0A1T1AS99_RHOFE</name>